<keyword evidence="3" id="KW-1185">Reference proteome</keyword>
<evidence type="ECO:0000313" key="2">
    <source>
        <dbReference type="EMBL" id="KAH7313557.1"/>
    </source>
</evidence>
<accession>A0A8K0ST89</accession>
<name>A0A8K0ST89_9HYPO</name>
<feature type="compositionally biased region" description="Basic and acidic residues" evidence="1">
    <location>
        <begin position="16"/>
        <end position="27"/>
    </location>
</feature>
<feature type="region of interest" description="Disordered" evidence="1">
    <location>
        <begin position="1"/>
        <end position="33"/>
    </location>
</feature>
<dbReference type="AlphaFoldDB" id="A0A8K0ST89"/>
<dbReference type="EMBL" id="JAGPNK010000009">
    <property type="protein sequence ID" value="KAH7313557.1"/>
    <property type="molecule type" value="Genomic_DNA"/>
</dbReference>
<dbReference type="Proteomes" id="UP000813444">
    <property type="component" value="Unassembled WGS sequence"/>
</dbReference>
<feature type="region of interest" description="Disordered" evidence="1">
    <location>
        <begin position="56"/>
        <end position="82"/>
    </location>
</feature>
<evidence type="ECO:0000256" key="1">
    <source>
        <dbReference type="SAM" id="MobiDB-lite"/>
    </source>
</evidence>
<sequence>MRDQLTSTFKKPLWNDQDKSAKTEQPRASKLLAPESSVALGEVGYVPAFSPTSSIVQEQRQVPDRQQPPLAHPPKQPTVGDGENESIIATRALSSNAAVLSISHDEAQLITRIHDNISTIPRTPPVPGRVLKCRFAVNGREIRDYDFTPDNRHLVMAHASYSALYMAGITVHDAHYGYWVRQIATNGRQFHHMALSDKFAAFASMMGGLDIWSLPGWHRVGGLGGQILVALAWWDDEKILMSAASDIIKIWGTGSLETDGSLTELCALQRPSEWSTIQHAAISHRGLVGALCKSEIRLWAPDASNREWLFLATVWSEAPYHDFCFARRGGRIICCTETYVEMVRITDSSVVWRTYMSSIAMGVAASMNGKHLAVSCEDRVAILDWTGRIVVDLAGPGLKSENRKAKFCGKDQLVASLVSNEQVAVWKY</sequence>
<dbReference type="SUPFAM" id="SSF82171">
    <property type="entry name" value="DPP6 N-terminal domain-like"/>
    <property type="match status" value="1"/>
</dbReference>
<protein>
    <submittedName>
        <fullName evidence="2">Uncharacterized protein</fullName>
    </submittedName>
</protein>
<reference evidence="2" key="1">
    <citation type="journal article" date="2021" name="Nat. Commun.">
        <title>Genetic determinants of endophytism in the Arabidopsis root mycobiome.</title>
        <authorList>
            <person name="Mesny F."/>
            <person name="Miyauchi S."/>
            <person name="Thiergart T."/>
            <person name="Pickel B."/>
            <person name="Atanasova L."/>
            <person name="Karlsson M."/>
            <person name="Huettel B."/>
            <person name="Barry K.W."/>
            <person name="Haridas S."/>
            <person name="Chen C."/>
            <person name="Bauer D."/>
            <person name="Andreopoulos W."/>
            <person name="Pangilinan J."/>
            <person name="LaButti K."/>
            <person name="Riley R."/>
            <person name="Lipzen A."/>
            <person name="Clum A."/>
            <person name="Drula E."/>
            <person name="Henrissat B."/>
            <person name="Kohler A."/>
            <person name="Grigoriev I.V."/>
            <person name="Martin F.M."/>
            <person name="Hacquard S."/>
        </authorList>
    </citation>
    <scope>NUCLEOTIDE SEQUENCE</scope>
    <source>
        <strain evidence="2">MPI-CAGE-CH-0235</strain>
    </source>
</reference>
<comment type="caution">
    <text evidence="2">The sequence shown here is derived from an EMBL/GenBank/DDBJ whole genome shotgun (WGS) entry which is preliminary data.</text>
</comment>
<dbReference type="Gene3D" id="2.130.10.10">
    <property type="entry name" value="YVTN repeat-like/Quinoprotein amine dehydrogenase"/>
    <property type="match status" value="1"/>
</dbReference>
<evidence type="ECO:0000313" key="3">
    <source>
        <dbReference type="Proteomes" id="UP000813444"/>
    </source>
</evidence>
<dbReference type="InterPro" id="IPR015943">
    <property type="entry name" value="WD40/YVTN_repeat-like_dom_sf"/>
</dbReference>
<gene>
    <name evidence="2" type="ORF">B0I35DRAFT_275324</name>
</gene>
<organism evidence="2 3">
    <name type="scientific">Stachybotrys elegans</name>
    <dbReference type="NCBI Taxonomy" id="80388"/>
    <lineage>
        <taxon>Eukaryota</taxon>
        <taxon>Fungi</taxon>
        <taxon>Dikarya</taxon>
        <taxon>Ascomycota</taxon>
        <taxon>Pezizomycotina</taxon>
        <taxon>Sordariomycetes</taxon>
        <taxon>Hypocreomycetidae</taxon>
        <taxon>Hypocreales</taxon>
        <taxon>Stachybotryaceae</taxon>
        <taxon>Stachybotrys</taxon>
    </lineage>
</organism>
<proteinExistence type="predicted"/>